<evidence type="ECO:0000256" key="1">
    <source>
        <dbReference type="SAM" id="SignalP"/>
    </source>
</evidence>
<sequence length="46" mass="5339">MKRQIVAAHFCCRCWSCLVWMSRSSVTAKTKVKSFMEAVGLRWLMA</sequence>
<reference evidence="2" key="2">
    <citation type="journal article" date="2015" name="Data Brief">
        <title>Shoot transcriptome of the giant reed, Arundo donax.</title>
        <authorList>
            <person name="Barrero R.A."/>
            <person name="Guerrero F.D."/>
            <person name="Moolhuijzen P."/>
            <person name="Goolsby J.A."/>
            <person name="Tidwell J."/>
            <person name="Bellgard S.E."/>
            <person name="Bellgard M.I."/>
        </authorList>
    </citation>
    <scope>NUCLEOTIDE SEQUENCE</scope>
    <source>
        <tissue evidence="2">Shoot tissue taken approximately 20 cm above the soil surface</tissue>
    </source>
</reference>
<feature type="signal peptide" evidence="1">
    <location>
        <begin position="1"/>
        <end position="16"/>
    </location>
</feature>
<dbReference type="EMBL" id="GBRH01161486">
    <property type="protein sequence ID" value="JAE36410.1"/>
    <property type="molecule type" value="Transcribed_RNA"/>
</dbReference>
<name>A0A0A9HGU5_ARUDO</name>
<accession>A0A0A9HGU5</accession>
<dbReference type="AlphaFoldDB" id="A0A0A9HGU5"/>
<keyword evidence="1" id="KW-0732">Signal</keyword>
<evidence type="ECO:0000313" key="2">
    <source>
        <dbReference type="EMBL" id="JAE36410.1"/>
    </source>
</evidence>
<protein>
    <submittedName>
        <fullName evidence="2">Uncharacterized protein</fullName>
    </submittedName>
</protein>
<proteinExistence type="predicted"/>
<reference evidence="2" key="1">
    <citation type="submission" date="2014-09" db="EMBL/GenBank/DDBJ databases">
        <authorList>
            <person name="Magalhaes I.L.F."/>
            <person name="Oliveira U."/>
            <person name="Santos F.R."/>
            <person name="Vidigal T.H.D.A."/>
            <person name="Brescovit A.D."/>
            <person name="Santos A.J."/>
        </authorList>
    </citation>
    <scope>NUCLEOTIDE SEQUENCE</scope>
    <source>
        <tissue evidence="2">Shoot tissue taken approximately 20 cm above the soil surface</tissue>
    </source>
</reference>
<organism evidence="2">
    <name type="scientific">Arundo donax</name>
    <name type="common">Giant reed</name>
    <name type="synonym">Donax arundinaceus</name>
    <dbReference type="NCBI Taxonomy" id="35708"/>
    <lineage>
        <taxon>Eukaryota</taxon>
        <taxon>Viridiplantae</taxon>
        <taxon>Streptophyta</taxon>
        <taxon>Embryophyta</taxon>
        <taxon>Tracheophyta</taxon>
        <taxon>Spermatophyta</taxon>
        <taxon>Magnoliopsida</taxon>
        <taxon>Liliopsida</taxon>
        <taxon>Poales</taxon>
        <taxon>Poaceae</taxon>
        <taxon>PACMAD clade</taxon>
        <taxon>Arundinoideae</taxon>
        <taxon>Arundineae</taxon>
        <taxon>Arundo</taxon>
    </lineage>
</organism>
<feature type="chain" id="PRO_5005169112" evidence="1">
    <location>
        <begin position="17"/>
        <end position="46"/>
    </location>
</feature>